<keyword evidence="2" id="KW-0732">Signal</keyword>
<evidence type="ECO:0000313" key="3">
    <source>
        <dbReference type="EMBL" id="KAI6656868.1"/>
    </source>
</evidence>
<feature type="signal peptide" evidence="2">
    <location>
        <begin position="1"/>
        <end position="17"/>
    </location>
</feature>
<feature type="chain" id="PRO_5043698035" evidence="2">
    <location>
        <begin position="18"/>
        <end position="230"/>
    </location>
</feature>
<dbReference type="AlphaFoldDB" id="A0AAV7K6Z7"/>
<accession>A0AAV7K6Z7</accession>
<proteinExistence type="predicted"/>
<keyword evidence="1" id="KW-0812">Transmembrane</keyword>
<evidence type="ECO:0000313" key="4">
    <source>
        <dbReference type="Proteomes" id="UP001165289"/>
    </source>
</evidence>
<gene>
    <name evidence="3" type="ORF">LOD99_16171</name>
</gene>
<sequence length="230" mass="25879">MLATYFLIILSISIISGKFLSYPNNPSIGDTVVLKCMLNAPEGMMFASIAPKLKINNSGYPISFDKITENLDNDRYYGLHLPDEDRSRLRGDITIFFIKETDLYTNFTCLAQLNNDSFIELMLNISQSDSEQSIPNSPPTNTTSNCTTEEDAILKIITGLLSFVFSIKFSIFGVIIFCVICYLAKRYYPKRTVVPEVIQDTKLKPGKETEDVVLTKFKPVDGNATHEEVQ</sequence>
<dbReference type="Proteomes" id="UP001165289">
    <property type="component" value="Unassembled WGS sequence"/>
</dbReference>
<evidence type="ECO:0000256" key="2">
    <source>
        <dbReference type="SAM" id="SignalP"/>
    </source>
</evidence>
<organism evidence="3 4">
    <name type="scientific">Oopsacas minuta</name>
    <dbReference type="NCBI Taxonomy" id="111878"/>
    <lineage>
        <taxon>Eukaryota</taxon>
        <taxon>Metazoa</taxon>
        <taxon>Porifera</taxon>
        <taxon>Hexactinellida</taxon>
        <taxon>Hexasterophora</taxon>
        <taxon>Lyssacinosida</taxon>
        <taxon>Leucopsacidae</taxon>
        <taxon>Oopsacas</taxon>
    </lineage>
</organism>
<name>A0AAV7K6Z7_9METZ</name>
<keyword evidence="4" id="KW-1185">Reference proteome</keyword>
<evidence type="ECO:0000256" key="1">
    <source>
        <dbReference type="SAM" id="Phobius"/>
    </source>
</evidence>
<feature type="transmembrane region" description="Helical" evidence="1">
    <location>
        <begin position="160"/>
        <end position="184"/>
    </location>
</feature>
<keyword evidence="1" id="KW-1133">Transmembrane helix</keyword>
<protein>
    <submittedName>
        <fullName evidence="3">Uncharacterized protein</fullName>
    </submittedName>
</protein>
<keyword evidence="1" id="KW-0472">Membrane</keyword>
<reference evidence="3 4" key="1">
    <citation type="journal article" date="2023" name="BMC Biol.">
        <title>The compact genome of the sponge Oopsacas minuta (Hexactinellida) is lacking key metazoan core genes.</title>
        <authorList>
            <person name="Santini S."/>
            <person name="Schenkelaars Q."/>
            <person name="Jourda C."/>
            <person name="Duchesne M."/>
            <person name="Belahbib H."/>
            <person name="Rocher C."/>
            <person name="Selva M."/>
            <person name="Riesgo A."/>
            <person name="Vervoort M."/>
            <person name="Leys S.P."/>
            <person name="Kodjabachian L."/>
            <person name="Le Bivic A."/>
            <person name="Borchiellini C."/>
            <person name="Claverie J.M."/>
            <person name="Renard E."/>
        </authorList>
    </citation>
    <scope>NUCLEOTIDE SEQUENCE [LARGE SCALE GENOMIC DNA]</scope>
    <source>
        <strain evidence="3">SPO-2</strain>
    </source>
</reference>
<comment type="caution">
    <text evidence="3">The sequence shown here is derived from an EMBL/GenBank/DDBJ whole genome shotgun (WGS) entry which is preliminary data.</text>
</comment>
<dbReference type="EMBL" id="JAKMXF010000133">
    <property type="protein sequence ID" value="KAI6656868.1"/>
    <property type="molecule type" value="Genomic_DNA"/>
</dbReference>